<gene>
    <name evidence="2" type="ORF">FN846DRAFT_992422</name>
</gene>
<evidence type="ECO:0000313" key="2">
    <source>
        <dbReference type="EMBL" id="KAA8897463.1"/>
    </source>
</evidence>
<feature type="compositionally biased region" description="Polar residues" evidence="1">
    <location>
        <begin position="73"/>
        <end position="85"/>
    </location>
</feature>
<dbReference type="AlphaFoldDB" id="A0A5J5ENQ5"/>
<proteinExistence type="predicted"/>
<keyword evidence="3" id="KW-1185">Reference proteome</keyword>
<dbReference type="InParanoid" id="A0A5J5ENQ5"/>
<sequence>GETYLYLLQVSRTSIALWTCGFGHAPHEFSPVDFMPSYLLRLSTVVTAYQSKFPSINVEQVHLLGQEAITQPHAETNRSTDSIAGSDNSSDTDTESDSSSSLSDAPLDPCEPPLTKMPRGRPKKKRMRKYEAHRQRNKRVKEGREEALNRAPRRFVVARTAIMRVLAHAHICRETT</sequence>
<organism evidence="2 3">
    <name type="scientific">Sphaerosporella brunnea</name>
    <dbReference type="NCBI Taxonomy" id="1250544"/>
    <lineage>
        <taxon>Eukaryota</taxon>
        <taxon>Fungi</taxon>
        <taxon>Dikarya</taxon>
        <taxon>Ascomycota</taxon>
        <taxon>Pezizomycotina</taxon>
        <taxon>Pezizomycetes</taxon>
        <taxon>Pezizales</taxon>
        <taxon>Pyronemataceae</taxon>
        <taxon>Sphaerosporella</taxon>
    </lineage>
</organism>
<feature type="region of interest" description="Disordered" evidence="1">
    <location>
        <begin position="71"/>
        <end position="146"/>
    </location>
</feature>
<comment type="caution">
    <text evidence="2">The sequence shown here is derived from an EMBL/GenBank/DDBJ whole genome shotgun (WGS) entry which is preliminary data.</text>
</comment>
<evidence type="ECO:0000313" key="3">
    <source>
        <dbReference type="Proteomes" id="UP000326924"/>
    </source>
</evidence>
<feature type="compositionally biased region" description="Basic and acidic residues" evidence="1">
    <location>
        <begin position="129"/>
        <end position="146"/>
    </location>
</feature>
<name>A0A5J5ENQ5_9PEZI</name>
<dbReference type="EMBL" id="VXIS01000198">
    <property type="protein sequence ID" value="KAA8897463.1"/>
    <property type="molecule type" value="Genomic_DNA"/>
</dbReference>
<dbReference type="Proteomes" id="UP000326924">
    <property type="component" value="Unassembled WGS sequence"/>
</dbReference>
<protein>
    <submittedName>
        <fullName evidence="2">Uncharacterized protein</fullName>
    </submittedName>
</protein>
<reference evidence="2 3" key="1">
    <citation type="submission" date="2019-09" db="EMBL/GenBank/DDBJ databases">
        <title>Draft genome of the ectomycorrhizal ascomycete Sphaerosporella brunnea.</title>
        <authorList>
            <consortium name="DOE Joint Genome Institute"/>
            <person name="Benucci G.M."/>
            <person name="Marozzi G."/>
            <person name="Antonielli L."/>
            <person name="Sanchez S."/>
            <person name="Marco P."/>
            <person name="Wang X."/>
            <person name="Falini L.B."/>
            <person name="Barry K."/>
            <person name="Haridas S."/>
            <person name="Lipzen A."/>
            <person name="Labutti K."/>
            <person name="Grigoriev I.V."/>
            <person name="Murat C."/>
            <person name="Martin F."/>
            <person name="Albertini E."/>
            <person name="Donnini D."/>
            <person name="Bonito G."/>
        </authorList>
    </citation>
    <scope>NUCLEOTIDE SEQUENCE [LARGE SCALE GENOMIC DNA]</scope>
    <source>
        <strain evidence="2 3">Sb_GMNB300</strain>
    </source>
</reference>
<feature type="compositionally biased region" description="Basic residues" evidence="1">
    <location>
        <begin position="118"/>
        <end position="128"/>
    </location>
</feature>
<evidence type="ECO:0000256" key="1">
    <source>
        <dbReference type="SAM" id="MobiDB-lite"/>
    </source>
</evidence>
<accession>A0A5J5ENQ5</accession>
<feature type="non-terminal residue" evidence="2">
    <location>
        <position position="1"/>
    </location>
</feature>